<sequence>MPGLCICGIPSATLSTLSSLMNSLTTVTVKDFMRPIWKLSDRKNAVAAKFI</sequence>
<dbReference type="AlphaFoldDB" id="A0A8X6WSP8"/>
<gene>
    <name evidence="1" type="ORF">TNIN_151411</name>
</gene>
<comment type="caution">
    <text evidence="1">The sequence shown here is derived from an EMBL/GenBank/DDBJ whole genome shotgun (WGS) entry which is preliminary data.</text>
</comment>
<keyword evidence="2" id="KW-1185">Reference proteome</keyword>
<evidence type="ECO:0000313" key="1">
    <source>
        <dbReference type="EMBL" id="GFY40060.1"/>
    </source>
</evidence>
<evidence type="ECO:0000313" key="2">
    <source>
        <dbReference type="Proteomes" id="UP000886998"/>
    </source>
</evidence>
<name>A0A8X6WSP8_9ARAC</name>
<dbReference type="Gene3D" id="1.20.1730.10">
    <property type="entry name" value="Sodium/glucose cotransporter"/>
    <property type="match status" value="1"/>
</dbReference>
<organism evidence="1 2">
    <name type="scientific">Trichonephila inaurata madagascariensis</name>
    <dbReference type="NCBI Taxonomy" id="2747483"/>
    <lineage>
        <taxon>Eukaryota</taxon>
        <taxon>Metazoa</taxon>
        <taxon>Ecdysozoa</taxon>
        <taxon>Arthropoda</taxon>
        <taxon>Chelicerata</taxon>
        <taxon>Arachnida</taxon>
        <taxon>Araneae</taxon>
        <taxon>Araneomorphae</taxon>
        <taxon>Entelegynae</taxon>
        <taxon>Araneoidea</taxon>
        <taxon>Nephilidae</taxon>
        <taxon>Trichonephila</taxon>
        <taxon>Trichonephila inaurata</taxon>
    </lineage>
</organism>
<reference evidence="1" key="1">
    <citation type="submission" date="2020-08" db="EMBL/GenBank/DDBJ databases">
        <title>Multicomponent nature underlies the extraordinary mechanical properties of spider dragline silk.</title>
        <authorList>
            <person name="Kono N."/>
            <person name="Nakamura H."/>
            <person name="Mori M."/>
            <person name="Yoshida Y."/>
            <person name="Ohtoshi R."/>
            <person name="Malay A.D."/>
            <person name="Moran D.A.P."/>
            <person name="Tomita M."/>
            <person name="Numata K."/>
            <person name="Arakawa K."/>
        </authorList>
    </citation>
    <scope>NUCLEOTIDE SEQUENCE</scope>
</reference>
<accession>A0A8X6WSP8</accession>
<feature type="non-terminal residue" evidence="1">
    <location>
        <position position="51"/>
    </location>
</feature>
<dbReference type="Proteomes" id="UP000886998">
    <property type="component" value="Unassembled WGS sequence"/>
</dbReference>
<dbReference type="EMBL" id="BMAV01001642">
    <property type="protein sequence ID" value="GFY40060.1"/>
    <property type="molecule type" value="Genomic_DNA"/>
</dbReference>
<proteinExistence type="predicted"/>
<protein>
    <submittedName>
        <fullName evidence="1">Uncharacterized protein</fullName>
    </submittedName>
</protein>
<dbReference type="InterPro" id="IPR038377">
    <property type="entry name" value="Na/Glc_symporter_sf"/>
</dbReference>